<evidence type="ECO:0000313" key="6">
    <source>
        <dbReference type="EMBL" id="WKA04293.1"/>
    </source>
</evidence>
<protein>
    <recommendedName>
        <fullName evidence="4">RRM domain-containing protein</fullName>
    </recommendedName>
</protein>
<dbReference type="PROSITE" id="PS50102">
    <property type="entry name" value="RRM"/>
    <property type="match status" value="1"/>
</dbReference>
<dbReference type="InterPro" id="IPR000504">
    <property type="entry name" value="RRM_dom"/>
</dbReference>
<dbReference type="FunFam" id="3.30.70.330:FF:001402">
    <property type="entry name" value="Terminal EAR1-like 1"/>
    <property type="match status" value="1"/>
</dbReference>
<dbReference type="InterPro" id="IPR012677">
    <property type="entry name" value="Nucleotide-bd_a/b_plait_sf"/>
</dbReference>
<dbReference type="InterPro" id="IPR007201">
    <property type="entry name" value="Mei2-like_Rrm_C"/>
</dbReference>
<dbReference type="InterPro" id="IPR034458">
    <property type="entry name" value="EAR1-like_RRM3"/>
</dbReference>
<dbReference type="InterPro" id="IPR035979">
    <property type="entry name" value="RBD_domain_sf"/>
</dbReference>
<dbReference type="Pfam" id="PF04059">
    <property type="entry name" value="RRM_2"/>
    <property type="match status" value="1"/>
</dbReference>
<dbReference type="Gene3D" id="3.30.70.330">
    <property type="match status" value="1"/>
</dbReference>
<reference evidence="5" key="1">
    <citation type="journal article" date="2007" name="PLoS ONE">
        <title>The first genome sequence of an elite grapevine cultivar (Pinot noir Vitis vinifera L.): coping with a highly heterozygous genome.</title>
        <authorList>
            <person name="Velasco R."/>
            <person name="Zharkikh A."/>
            <person name="Troggio M."/>
            <person name="Cartwright D.A."/>
            <person name="Cestaro A."/>
            <person name="Pruss D."/>
            <person name="Pindo M."/>
            <person name="FitzGerald L.M."/>
            <person name="Vezzulli S."/>
            <person name="Reid J."/>
            <person name="Malacarne G."/>
            <person name="Iliev D."/>
            <person name="Coppola G."/>
            <person name="Wardell B."/>
            <person name="Micheletti D."/>
            <person name="Macalma T."/>
            <person name="Facci M."/>
            <person name="Mitchell J.T."/>
            <person name="Perazzolli M."/>
            <person name="Eldredge G."/>
            <person name="Gatto P."/>
            <person name="Oyzerski R."/>
            <person name="Moretto M."/>
            <person name="Gutin N."/>
            <person name="Stefanini M."/>
            <person name="Chen Y."/>
            <person name="Segala C."/>
            <person name="Davenport C."/>
            <person name="Dematte L."/>
            <person name="Mraz A."/>
            <person name="Battilana J."/>
            <person name="Stormo K."/>
            <person name="Costa F."/>
            <person name="Tao Q."/>
            <person name="Si-Ammour A."/>
            <person name="Harkins T."/>
            <person name="Lackey A."/>
            <person name="Perbost C."/>
            <person name="Taillon B."/>
            <person name="Stella A."/>
            <person name="Solovyev V."/>
            <person name="Fawcett J.A."/>
            <person name="Sterck L."/>
            <person name="Vandepoele K."/>
            <person name="Grando S.M."/>
            <person name="Toppo S."/>
            <person name="Moser C."/>
            <person name="Lanchbury J."/>
            <person name="Bogden R."/>
            <person name="Skolnick M."/>
            <person name="Sgaramella V."/>
            <person name="Bhatnagar S.K."/>
            <person name="Fontana P."/>
            <person name="Gutin A."/>
            <person name="Van de Peer Y."/>
            <person name="Salamini F."/>
            <person name="Viola R."/>
        </authorList>
    </citation>
    <scope>NUCLEOTIDE SEQUENCE</scope>
</reference>
<feature type="domain" description="RRM" evidence="4">
    <location>
        <begin position="199"/>
        <end position="272"/>
    </location>
</feature>
<dbReference type="SMR" id="A5BEE4"/>
<dbReference type="Pfam" id="PF00076">
    <property type="entry name" value="RRM_1"/>
    <property type="match status" value="1"/>
</dbReference>
<dbReference type="Proteomes" id="UP001227230">
    <property type="component" value="Chromosome 14"/>
</dbReference>
<dbReference type="EMBL" id="CP126661">
    <property type="protein sequence ID" value="WKA04293.1"/>
    <property type="molecule type" value="Genomic_DNA"/>
</dbReference>
<dbReference type="SUPFAM" id="SSF54928">
    <property type="entry name" value="RNA-binding domain, RBD"/>
    <property type="match status" value="2"/>
</dbReference>
<dbReference type="AlphaFoldDB" id="A5BEE4"/>
<dbReference type="GO" id="GO:0003723">
    <property type="term" value="F:RNA binding"/>
    <property type="evidence" value="ECO:0007669"/>
    <property type="project" value="UniProtKB-UniRule"/>
</dbReference>
<dbReference type="CDD" id="cd12530">
    <property type="entry name" value="RRM3_EAR1_like"/>
    <property type="match status" value="1"/>
</dbReference>
<dbReference type="Gramene" id="Vitis14g02047.t01">
    <property type="protein sequence ID" value="Vitis14g02047.t01.CDS"/>
    <property type="gene ID" value="Vitis14g02047"/>
</dbReference>
<feature type="region of interest" description="Disordered" evidence="3">
    <location>
        <begin position="592"/>
        <end position="612"/>
    </location>
</feature>
<name>A5BEE4_VITVI</name>
<dbReference type="EMBL" id="AM456567">
    <property type="protein sequence ID" value="CAN67825.1"/>
    <property type="molecule type" value="Genomic_DNA"/>
</dbReference>
<gene>
    <name evidence="5" type="ORF">VITISV_019417</name>
    <name evidence="6" type="ORF">VitviT2T_022345</name>
</gene>
<proteinExistence type="predicted"/>
<evidence type="ECO:0000313" key="5">
    <source>
        <dbReference type="EMBL" id="CAN67825.1"/>
    </source>
</evidence>
<evidence type="ECO:0000259" key="4">
    <source>
        <dbReference type="PROSITE" id="PS50102"/>
    </source>
</evidence>
<dbReference type="PANTHER" id="PTHR23189">
    <property type="entry name" value="RNA RECOGNITION MOTIF-CONTAINING"/>
    <property type="match status" value="1"/>
</dbReference>
<organism evidence="5">
    <name type="scientific">Vitis vinifera</name>
    <name type="common">Grape</name>
    <dbReference type="NCBI Taxonomy" id="29760"/>
    <lineage>
        <taxon>Eukaryota</taxon>
        <taxon>Viridiplantae</taxon>
        <taxon>Streptophyta</taxon>
        <taxon>Embryophyta</taxon>
        <taxon>Tracheophyta</taxon>
        <taxon>Spermatophyta</taxon>
        <taxon>Magnoliopsida</taxon>
        <taxon>eudicotyledons</taxon>
        <taxon>Gunneridae</taxon>
        <taxon>Pentapetalae</taxon>
        <taxon>rosids</taxon>
        <taxon>Vitales</taxon>
        <taxon>Vitaceae</taxon>
        <taxon>Viteae</taxon>
        <taxon>Vitis</taxon>
    </lineage>
</organism>
<dbReference type="OrthoDB" id="417481at2759"/>
<keyword evidence="7" id="KW-1185">Reference proteome</keyword>
<evidence type="ECO:0000256" key="2">
    <source>
        <dbReference type="PROSITE-ProRule" id="PRU00176"/>
    </source>
</evidence>
<dbReference type="KEGG" id="vvi:100266431"/>
<evidence type="ECO:0000256" key="3">
    <source>
        <dbReference type="SAM" id="MobiDB-lite"/>
    </source>
</evidence>
<keyword evidence="1 2" id="KW-0694">RNA-binding</keyword>
<evidence type="ECO:0000256" key="1">
    <source>
        <dbReference type="ARBA" id="ARBA00022884"/>
    </source>
</evidence>
<evidence type="ECO:0000313" key="7">
    <source>
        <dbReference type="Proteomes" id="UP001227230"/>
    </source>
</evidence>
<sequence>MKEAGEVAKFQKNLDPQAQEFRPRNPSSNNQIGTPFQPHICYAYPFSYVSTPVMSQPSLAAGTPLPPAAPGPTRVVLLSCVPTDVSEAAVRMEMEGFGEVGAVEMERLRDGIVIVHFYDLRHAEEAVMEIQEQYMQQQSRLRRFYEYDAMLFGHLGLERQSLVVPVAFPARGLIAGRAVWAQFSAPESTTPTPDGHNQGTLVISNLDSKLSESKLKEIVQNFGHVKEFREMTPKQQKWFVEFFDTRDAARAFSELDGKEIYDKKLIIKFSCSGGYGRIKSSTAAATATTSYNDINSRKIIHSRTALCSPHVTGGILQSCRSSSVAPSASVHLSQALLPTKRPTFRTENSSRKGIGRSNCGSIAPISSLSLGEDGSECTKSSGKFLRKVNYSHQKVPTVKQPRKRGQKNPDSHFLINVDAIAESNSRDTRTTVMIKNIPNKYSQKLLLNMLDNHCILSNEKITGDDEPLSSYDFVYLPIDFHNKCNVGYGFVNLTSPQAAWRLYKAFHLQQWEVFNSRKICEVTYARLQGLEALKQHFKNSKFACMVDDYLPVMFSPPRDGKQMSEPVPVVGCSISGISHGRHEEKVDGEMVEEVNGDNGDCSSNPSSKHDDE</sequence>
<accession>A5BEE4</accession>
<dbReference type="SMART" id="SM00360">
    <property type="entry name" value="RRM"/>
    <property type="match status" value="2"/>
</dbReference>
<feature type="region of interest" description="Disordered" evidence="3">
    <location>
        <begin position="1"/>
        <end position="32"/>
    </location>
</feature>
<reference evidence="6 7" key="2">
    <citation type="journal article" date="2023" name="Hortic Res">
        <title>The complete reference genome for grapevine (Vitis vinifera L.) genetics and breeding.</title>
        <authorList>
            <person name="Shi X."/>
            <person name="Cao S."/>
            <person name="Wang X."/>
            <person name="Huang S."/>
            <person name="Wang Y."/>
            <person name="Liu Z."/>
            <person name="Liu W."/>
            <person name="Leng X."/>
            <person name="Peng Y."/>
            <person name="Wang N."/>
            <person name="Wang Y."/>
            <person name="Ma Z."/>
            <person name="Xu X."/>
            <person name="Zhang F."/>
            <person name="Xue H."/>
            <person name="Zhong H."/>
            <person name="Wang Y."/>
            <person name="Zhang K."/>
            <person name="Velt A."/>
            <person name="Avia K."/>
            <person name="Holtgrawe D."/>
            <person name="Grimplet J."/>
            <person name="Matus J.T."/>
            <person name="Ware D."/>
            <person name="Wu X."/>
            <person name="Wang H."/>
            <person name="Liu C."/>
            <person name="Fang Y."/>
            <person name="Rustenholz C."/>
            <person name="Cheng Z."/>
            <person name="Xiao H."/>
            <person name="Zhou Y."/>
        </authorList>
    </citation>
    <scope>NUCLEOTIDE SEQUENCE [LARGE SCALE GENOMIC DNA]</scope>
    <source>
        <strain evidence="7">cv. Pinot noir / PN40024</strain>
        <tissue evidence="6">Leaf</tissue>
    </source>
</reference>